<dbReference type="AlphaFoldDB" id="A0A447V2U7"/>
<name>A0A447V2U7_9ENTR</name>
<dbReference type="Pfam" id="PF11876">
    <property type="entry name" value="TsiV"/>
    <property type="match status" value="1"/>
</dbReference>
<gene>
    <name evidence="1" type="ORF">NCTC11466_02484</name>
</gene>
<dbReference type="OrthoDB" id="8986326at2"/>
<reference evidence="1 2" key="1">
    <citation type="submission" date="2018-12" db="EMBL/GenBank/DDBJ databases">
        <authorList>
            <consortium name="Pathogen Informatics"/>
        </authorList>
    </citation>
    <scope>NUCLEOTIDE SEQUENCE [LARGE SCALE GENOMIC DNA]</scope>
    <source>
        <strain evidence="1 2">NCTC11466</strain>
    </source>
</reference>
<keyword evidence="2" id="KW-1185">Reference proteome</keyword>
<evidence type="ECO:0000313" key="2">
    <source>
        <dbReference type="Proteomes" id="UP000274122"/>
    </source>
</evidence>
<protein>
    <submittedName>
        <fullName evidence="1">Uncharacterized protein conserved in bacteria</fullName>
    </submittedName>
</protein>
<proteinExistence type="predicted"/>
<evidence type="ECO:0000313" key="1">
    <source>
        <dbReference type="EMBL" id="VEB98076.1"/>
    </source>
</evidence>
<dbReference type="EMBL" id="LR134201">
    <property type="protein sequence ID" value="VEB98076.1"/>
    <property type="molecule type" value="Genomic_DNA"/>
</dbReference>
<accession>A0A447V2U7</accession>
<sequence length="403" mass="46197">MELNYIEKWLPEASVKYKDGSQAVNLGLIITVFFKDGHLPEVRQKMVGCVDRYYAEFKPYLKKTLTPKWVGITEKNHQKKRQAILDLSPEEIFSWYLGSEATDYHAPEYEILIMGKRIFRNDTDRSVIKLVFPFSLLKESDGRERYQAWLMWLCNTFCVESGYAGLSFILPYEFHRMFPYEYKLAQRFPGVMVDSIGTLDGRVVVNNLKSVCWYTILGNSWVNKLGGAEKLAHRLKNNPEIELLPYDGGLILKAGALPPGLGETQTEDLPPLLVKVNQIIKPVRFNGSRSLHFYSEHENFQFDKESTMKWYRRFDEASAALDKEDEGKSWEPVRITCWSGEKSQFDGRCATIVNGATQYAQTSAEEIMPEFEDKYGQKHQARLSLLARDDGGSVFAVTLGEGD</sequence>
<organism evidence="1 2">
    <name type="scientific">Cedecea lapagei</name>
    <dbReference type="NCBI Taxonomy" id="158823"/>
    <lineage>
        <taxon>Bacteria</taxon>
        <taxon>Pseudomonadati</taxon>
        <taxon>Pseudomonadota</taxon>
        <taxon>Gammaproteobacteria</taxon>
        <taxon>Enterobacterales</taxon>
        <taxon>Enterobacteriaceae</taxon>
        <taxon>Cedecea</taxon>
    </lineage>
</organism>
<dbReference type="KEGG" id="clap:NCTC11466_02484"/>
<dbReference type="InterPro" id="IPR021815">
    <property type="entry name" value="TsiV"/>
</dbReference>
<dbReference type="RefSeq" id="WP_126356457.1">
    <property type="nucleotide sequence ID" value="NZ_LR134201.1"/>
</dbReference>
<dbReference type="Proteomes" id="UP000274122">
    <property type="component" value="Chromosome"/>
</dbReference>